<gene>
    <name evidence="1" type="ORF">PDIGIT_LOCUS5675</name>
</gene>
<accession>A0A9W4UAG0</accession>
<dbReference type="EMBL" id="CAOQHR010000003">
    <property type="protein sequence ID" value="CAI6332648.1"/>
    <property type="molecule type" value="Genomic_DNA"/>
</dbReference>
<dbReference type="Proteomes" id="UP001152607">
    <property type="component" value="Unassembled WGS sequence"/>
</dbReference>
<dbReference type="AlphaFoldDB" id="A0A9W4UAG0"/>
<sequence>MIRRGRAEGWLRERIEGLPRWANFNGIRFAGIKIGPLPGFEERGSTVISSSKLVSGEAGALLTVPKELILSRQNIELFAKSDHHLRELLQSLDDFGRTTRGAVLIFLLLQATICCPDVSNVGVHNPLTEYIKFLPDELLPTFWTEEEKDLLAGTTLEPAVRAKLNSLLREFESVRTATAGIRWCAQHWWDEDVGLVTFDDWMRLDAMYRSRALEFPGVGDAMVPGIDMANHASGEATAALYETDGDGNGVLLLRDGKEIHPGGEVTITYGDEKGACESIFSYGFLEDSLDSAKVMFLDLKIPDDDPLAPAKAYVNNAAPGFRLFDKDGRIEWESDFIWLVIINEEDGLDFKVKQTIDGKREVQCFWNEQELGGVLKLHEQLKETAFWDVFQLRATVLVQNRVEEQIDALRATGDPVTTATVRYGPQELASKLRALELSMLQKAMKTLDNEKAKLLDSETVQRYLGLIESEDEGAEQEEVDFT</sequence>
<dbReference type="InterPro" id="IPR050600">
    <property type="entry name" value="SETD3_SETD6_MTase"/>
</dbReference>
<evidence type="ECO:0000313" key="2">
    <source>
        <dbReference type="Proteomes" id="UP001152607"/>
    </source>
</evidence>
<comment type="caution">
    <text evidence="1">The sequence shown here is derived from an EMBL/GenBank/DDBJ whole genome shotgun (WGS) entry which is preliminary data.</text>
</comment>
<dbReference type="PANTHER" id="PTHR13271">
    <property type="entry name" value="UNCHARACTERIZED PUTATIVE METHYLTRANSFERASE"/>
    <property type="match status" value="1"/>
</dbReference>
<name>A0A9W4UAG0_9PLEO</name>
<evidence type="ECO:0000313" key="1">
    <source>
        <dbReference type="EMBL" id="CAI6332648.1"/>
    </source>
</evidence>
<dbReference type="CDD" id="cd10527">
    <property type="entry name" value="SET_LSMT"/>
    <property type="match status" value="1"/>
</dbReference>
<reference evidence="1" key="1">
    <citation type="submission" date="2023-01" db="EMBL/GenBank/DDBJ databases">
        <authorList>
            <person name="Van Ghelder C."/>
            <person name="Rancurel C."/>
        </authorList>
    </citation>
    <scope>NUCLEOTIDE SEQUENCE</scope>
    <source>
        <strain evidence="1">CNCM I-4278</strain>
    </source>
</reference>
<dbReference type="SUPFAM" id="SSF82199">
    <property type="entry name" value="SET domain"/>
    <property type="match status" value="1"/>
</dbReference>
<organism evidence="1 2">
    <name type="scientific">Periconia digitata</name>
    <dbReference type="NCBI Taxonomy" id="1303443"/>
    <lineage>
        <taxon>Eukaryota</taxon>
        <taxon>Fungi</taxon>
        <taxon>Dikarya</taxon>
        <taxon>Ascomycota</taxon>
        <taxon>Pezizomycotina</taxon>
        <taxon>Dothideomycetes</taxon>
        <taxon>Pleosporomycetidae</taxon>
        <taxon>Pleosporales</taxon>
        <taxon>Massarineae</taxon>
        <taxon>Periconiaceae</taxon>
        <taxon>Periconia</taxon>
    </lineage>
</organism>
<proteinExistence type="predicted"/>
<dbReference type="InterPro" id="IPR046341">
    <property type="entry name" value="SET_dom_sf"/>
</dbReference>
<dbReference type="GO" id="GO:0016279">
    <property type="term" value="F:protein-lysine N-methyltransferase activity"/>
    <property type="evidence" value="ECO:0007669"/>
    <property type="project" value="TreeGrafter"/>
</dbReference>
<dbReference type="Gene3D" id="3.90.1410.10">
    <property type="entry name" value="set domain protein methyltransferase, domain 1"/>
    <property type="match status" value="1"/>
</dbReference>
<protein>
    <recommendedName>
        <fullName evidence="3">SET domain-containing protein</fullName>
    </recommendedName>
</protein>
<keyword evidence="2" id="KW-1185">Reference proteome</keyword>
<dbReference type="GO" id="GO:0005634">
    <property type="term" value="C:nucleus"/>
    <property type="evidence" value="ECO:0007669"/>
    <property type="project" value="TreeGrafter"/>
</dbReference>
<dbReference type="OrthoDB" id="441812at2759"/>
<evidence type="ECO:0008006" key="3">
    <source>
        <dbReference type="Google" id="ProtNLM"/>
    </source>
</evidence>
<dbReference type="PANTHER" id="PTHR13271:SF76">
    <property type="entry name" value="SET DOMAIN-CONTAINING PROTEIN 8"/>
    <property type="match status" value="1"/>
</dbReference>